<dbReference type="AlphaFoldDB" id="A0A1C5K325"/>
<accession>A0A1C5K325</accession>
<protein>
    <submittedName>
        <fullName evidence="2">Uncharacterized protein</fullName>
    </submittedName>
</protein>
<keyword evidence="3" id="KW-1185">Reference proteome</keyword>
<proteinExistence type="predicted"/>
<dbReference type="Proteomes" id="UP000198221">
    <property type="component" value="Chromosome I"/>
</dbReference>
<evidence type="ECO:0000313" key="2">
    <source>
        <dbReference type="EMBL" id="SCG76666.1"/>
    </source>
</evidence>
<evidence type="ECO:0000256" key="1">
    <source>
        <dbReference type="SAM" id="SignalP"/>
    </source>
</evidence>
<name>A0A1C5K325_9ACTN</name>
<keyword evidence="1" id="KW-0732">Signal</keyword>
<feature type="signal peptide" evidence="1">
    <location>
        <begin position="1"/>
        <end position="22"/>
    </location>
</feature>
<evidence type="ECO:0000313" key="3">
    <source>
        <dbReference type="Proteomes" id="UP000198221"/>
    </source>
</evidence>
<sequence>MLAGLAAAVACSLGAATLPVGAAAAAQAAQAAAVISAAPASSGATAPPALLDAGRVSPGATTADRGRAAKASVDAAGGDLVAGTDQQALPVGIESPPAALRTVVVAVSGDRVPGGSVPAALGSRAPPSR</sequence>
<gene>
    <name evidence="2" type="ORF">GA0070613_6055</name>
</gene>
<dbReference type="EMBL" id="LT607754">
    <property type="protein sequence ID" value="SCG76666.1"/>
    <property type="molecule type" value="Genomic_DNA"/>
</dbReference>
<organism evidence="2 3">
    <name type="scientific">Micromonospora inositola</name>
    <dbReference type="NCBI Taxonomy" id="47865"/>
    <lineage>
        <taxon>Bacteria</taxon>
        <taxon>Bacillati</taxon>
        <taxon>Actinomycetota</taxon>
        <taxon>Actinomycetes</taxon>
        <taxon>Micromonosporales</taxon>
        <taxon>Micromonosporaceae</taxon>
        <taxon>Micromonospora</taxon>
    </lineage>
</organism>
<reference evidence="3" key="1">
    <citation type="submission" date="2016-06" db="EMBL/GenBank/DDBJ databases">
        <authorList>
            <person name="Varghese N."/>
            <person name="Submissions Spin"/>
        </authorList>
    </citation>
    <scope>NUCLEOTIDE SEQUENCE [LARGE SCALE GENOMIC DNA]</scope>
    <source>
        <strain evidence="3">DSM 43819</strain>
    </source>
</reference>
<feature type="chain" id="PRO_5038353352" evidence="1">
    <location>
        <begin position="23"/>
        <end position="129"/>
    </location>
</feature>